<sequence length="550" mass="59955">MDRDECPSNSQPFCDLPGAKLMLSLTYFKAWPRHLHTAPPSGQSLSESAHQVPLALPTPKFREIYYEPKYKFIQVYLICLFSVNIRLKYASAGSRALLDTGLSPSSATRALTYSAAADLQEEQELSCCQKSQASSLHHHGVSISHGTKKFSPAPAWGPSQSFKNCSNVGPSCRLQFFKHCSNLSSPCRSPLPLLRPHLTLSPASEAGRAEGCEVSLVSHTYPLFGHGFLHGPHSLRALPPVQASRRRLRSRLEPAVTGTGQFTASSHTGHARSSPASFAQYRAPGGQGMGVAVSSSRVVSGRFFLLMGKTPHTLPLLQHGFPPTAGSPPQTSPAWVPSMESQVLPANLLQHGLLSPWVHRFCQEPAPVRGLHGVTASFGSIHLLQRGVLHRLQVDICSTVNLHGLQGDSLPHHGLHQGLQGNLCSATWSTSSPSFFTDLAMQGDREWGLRSVHHTLSLLLLPPHTLPLLQHGVPPTGDSPPRTSPTFTSPSPPKKKKNEEFLTKDYRLAVESCRDSVRKAKAHLELNLARDMKGSKKVFYKHVISKIKAT</sequence>
<evidence type="ECO:0000313" key="3">
    <source>
        <dbReference type="Proteomes" id="UP001333110"/>
    </source>
</evidence>
<comment type="caution">
    <text evidence="2">The sequence shown here is derived from an EMBL/GenBank/DDBJ whole genome shotgun (WGS) entry which is preliminary data.</text>
</comment>
<feature type="compositionally biased region" description="Low complexity" evidence="1">
    <location>
        <begin position="479"/>
        <end position="489"/>
    </location>
</feature>
<dbReference type="AlphaFoldDB" id="A0AAN7PAS8"/>
<gene>
    <name evidence="2" type="ORF">QYF61_022817</name>
</gene>
<protein>
    <submittedName>
        <fullName evidence="2">Uncharacterized protein</fullName>
    </submittedName>
</protein>
<organism evidence="2 3">
    <name type="scientific">Mycteria americana</name>
    <name type="common">Wood stork</name>
    <dbReference type="NCBI Taxonomy" id="33587"/>
    <lineage>
        <taxon>Eukaryota</taxon>
        <taxon>Metazoa</taxon>
        <taxon>Chordata</taxon>
        <taxon>Craniata</taxon>
        <taxon>Vertebrata</taxon>
        <taxon>Euteleostomi</taxon>
        <taxon>Archelosauria</taxon>
        <taxon>Archosauria</taxon>
        <taxon>Dinosauria</taxon>
        <taxon>Saurischia</taxon>
        <taxon>Theropoda</taxon>
        <taxon>Coelurosauria</taxon>
        <taxon>Aves</taxon>
        <taxon>Neognathae</taxon>
        <taxon>Neoaves</taxon>
        <taxon>Aequornithes</taxon>
        <taxon>Ciconiiformes</taxon>
        <taxon>Ciconiidae</taxon>
        <taxon>Mycteria</taxon>
    </lineage>
</organism>
<reference evidence="2 3" key="1">
    <citation type="journal article" date="2023" name="J. Hered.">
        <title>Chromosome-level genome of the wood stork (Mycteria americana) provides insight into avian chromosome evolution.</title>
        <authorList>
            <person name="Flamio R. Jr."/>
            <person name="Ramstad K.M."/>
        </authorList>
    </citation>
    <scope>NUCLEOTIDE SEQUENCE [LARGE SCALE GENOMIC DNA]</scope>
    <source>
        <strain evidence="2">JAX WOST 10</strain>
    </source>
</reference>
<name>A0AAN7PAS8_MYCAM</name>
<dbReference type="EMBL" id="JAUNZN010000002">
    <property type="protein sequence ID" value="KAK4828040.1"/>
    <property type="molecule type" value="Genomic_DNA"/>
</dbReference>
<keyword evidence="3" id="KW-1185">Reference proteome</keyword>
<feature type="region of interest" description="Disordered" evidence="1">
    <location>
        <begin position="470"/>
        <end position="497"/>
    </location>
</feature>
<accession>A0AAN7PAS8</accession>
<evidence type="ECO:0000256" key="1">
    <source>
        <dbReference type="SAM" id="MobiDB-lite"/>
    </source>
</evidence>
<evidence type="ECO:0000313" key="2">
    <source>
        <dbReference type="EMBL" id="KAK4828040.1"/>
    </source>
</evidence>
<dbReference type="Proteomes" id="UP001333110">
    <property type="component" value="Unassembled WGS sequence"/>
</dbReference>
<proteinExistence type="predicted"/>